<feature type="region of interest" description="Disordered" evidence="1">
    <location>
        <begin position="265"/>
        <end position="393"/>
    </location>
</feature>
<feature type="compositionally biased region" description="Acidic residues" evidence="1">
    <location>
        <begin position="265"/>
        <end position="286"/>
    </location>
</feature>
<dbReference type="EMBL" id="JBDFQZ010000004">
    <property type="protein sequence ID" value="KAK9735435.1"/>
    <property type="molecule type" value="Genomic_DNA"/>
</dbReference>
<keyword evidence="4" id="KW-1185">Reference proteome</keyword>
<protein>
    <recommendedName>
        <fullName evidence="2">BSD domain-containing protein</fullName>
    </recommendedName>
</protein>
<dbReference type="PANTHER" id="PTHR16019:SF5">
    <property type="entry name" value="BSD DOMAIN-CONTAINING PROTEIN 1"/>
    <property type="match status" value="1"/>
</dbReference>
<feature type="compositionally biased region" description="Basic and acidic residues" evidence="1">
    <location>
        <begin position="347"/>
        <end position="371"/>
    </location>
</feature>
<reference evidence="3 4" key="1">
    <citation type="submission" date="2024-03" db="EMBL/GenBank/DDBJ databases">
        <title>WGS assembly of Saponaria officinalis var. Norfolk2.</title>
        <authorList>
            <person name="Jenkins J."/>
            <person name="Shu S."/>
            <person name="Grimwood J."/>
            <person name="Barry K."/>
            <person name="Goodstein D."/>
            <person name="Schmutz J."/>
            <person name="Leebens-Mack J."/>
            <person name="Osbourn A."/>
        </authorList>
    </citation>
    <scope>NUCLEOTIDE SEQUENCE [LARGE SCALE GENOMIC DNA]</scope>
    <source>
        <strain evidence="4">cv. Norfolk2</strain>
        <strain evidence="3">JIC</strain>
        <tissue evidence="3">Leaf</tissue>
    </source>
</reference>
<dbReference type="EMBL" id="JBDFQZ010000004">
    <property type="protein sequence ID" value="KAK9735434.1"/>
    <property type="molecule type" value="Genomic_DNA"/>
</dbReference>
<dbReference type="PANTHER" id="PTHR16019">
    <property type="entry name" value="SYNAPSE-ASSOCIATED PROTEIN"/>
    <property type="match status" value="1"/>
</dbReference>
<organism evidence="3 4">
    <name type="scientific">Saponaria officinalis</name>
    <name type="common">Common soapwort</name>
    <name type="synonym">Lychnis saponaria</name>
    <dbReference type="NCBI Taxonomy" id="3572"/>
    <lineage>
        <taxon>Eukaryota</taxon>
        <taxon>Viridiplantae</taxon>
        <taxon>Streptophyta</taxon>
        <taxon>Embryophyta</taxon>
        <taxon>Tracheophyta</taxon>
        <taxon>Spermatophyta</taxon>
        <taxon>Magnoliopsida</taxon>
        <taxon>eudicotyledons</taxon>
        <taxon>Gunneridae</taxon>
        <taxon>Pentapetalae</taxon>
        <taxon>Caryophyllales</taxon>
        <taxon>Caryophyllaceae</taxon>
        <taxon>Caryophylleae</taxon>
        <taxon>Saponaria</taxon>
    </lineage>
</organism>
<dbReference type="SUPFAM" id="SSF140383">
    <property type="entry name" value="BSD domain-like"/>
    <property type="match status" value="1"/>
</dbReference>
<name>A0AAW1LND8_SAPOF</name>
<evidence type="ECO:0000256" key="1">
    <source>
        <dbReference type="SAM" id="MobiDB-lite"/>
    </source>
</evidence>
<dbReference type="PROSITE" id="PS50858">
    <property type="entry name" value="BSD"/>
    <property type="match status" value="1"/>
</dbReference>
<dbReference type="Pfam" id="PF03909">
    <property type="entry name" value="BSD"/>
    <property type="match status" value="1"/>
</dbReference>
<feature type="domain" description="BSD" evidence="2">
    <location>
        <begin position="192"/>
        <end position="245"/>
    </location>
</feature>
<accession>A0AAW1LND8</accession>
<dbReference type="InterPro" id="IPR035925">
    <property type="entry name" value="BSD_dom_sf"/>
</dbReference>
<comment type="caution">
    <text evidence="3">The sequence shown here is derived from an EMBL/GenBank/DDBJ whole genome shotgun (WGS) entry which is preliminary data.</text>
</comment>
<evidence type="ECO:0000259" key="2">
    <source>
        <dbReference type="PROSITE" id="PS50858"/>
    </source>
</evidence>
<gene>
    <name evidence="3" type="ORF">RND81_04G205600</name>
</gene>
<feature type="compositionally biased region" description="Low complexity" evidence="1">
    <location>
        <begin position="13"/>
        <end position="40"/>
    </location>
</feature>
<feature type="compositionally biased region" description="Acidic residues" evidence="1">
    <location>
        <begin position="331"/>
        <end position="344"/>
    </location>
</feature>
<dbReference type="SMART" id="SM00751">
    <property type="entry name" value="BSD"/>
    <property type="match status" value="1"/>
</dbReference>
<dbReference type="AlphaFoldDB" id="A0AAW1LND8"/>
<feature type="region of interest" description="Disordered" evidence="1">
    <location>
        <begin position="1"/>
        <end position="40"/>
    </location>
</feature>
<proteinExistence type="predicted"/>
<dbReference type="GO" id="GO:0005737">
    <property type="term" value="C:cytoplasm"/>
    <property type="evidence" value="ECO:0007669"/>
    <property type="project" value="TreeGrafter"/>
</dbReference>
<dbReference type="InterPro" id="IPR051494">
    <property type="entry name" value="BSD_domain-containing"/>
</dbReference>
<dbReference type="InterPro" id="IPR005607">
    <property type="entry name" value="BSD_dom"/>
</dbReference>
<evidence type="ECO:0000313" key="3">
    <source>
        <dbReference type="EMBL" id="KAK9735434.1"/>
    </source>
</evidence>
<dbReference type="Proteomes" id="UP001443914">
    <property type="component" value="Unassembled WGS sequence"/>
</dbReference>
<feature type="compositionally biased region" description="Basic and acidic residues" evidence="1">
    <location>
        <begin position="287"/>
        <end position="319"/>
    </location>
</feature>
<dbReference type="Gene3D" id="1.10.3970.10">
    <property type="entry name" value="BSD domain"/>
    <property type="match status" value="1"/>
</dbReference>
<sequence length="393" mass="43743">MNFFKSVFSEDTPSSPSSPSQTLISDTSPNSSPTTTPISPFSASPAASLFGGGGGGAWNFGGLIQSLSSKSESVLETYRRDLHEFTAGLKNETQTLKHVAATSLDIGASKAQVSLESVGDVIDSLGAAVSDIIFHGGGDGQGAAEQSLPSPKRDVGVRYSRYEAQLLAIQMDERTYVEENVEDGEREEFEKWKLGFDLGEFSDEVHDLLERRDSVVKAIYDRLVPNVVDSETFWLRYFYRLHRLKKAEFVRAELVKRATAVDDDDEELTWEVDDDNDEDNVVEEESVEKTVEKDEANKDGVSEETAEKGEVSECSKDSDISVVSSQPSLHEEEDFGWDEIEDVGSGDYEKLRELSRVESPKRDELRKRLSTAEDDEDLSWDIEEDDDYEPIKS</sequence>
<evidence type="ECO:0000313" key="4">
    <source>
        <dbReference type="Proteomes" id="UP001443914"/>
    </source>
</evidence>
<feature type="compositionally biased region" description="Acidic residues" evidence="1">
    <location>
        <begin position="372"/>
        <end position="393"/>
    </location>
</feature>